<feature type="transmembrane region" description="Helical" evidence="5">
    <location>
        <begin position="113"/>
        <end position="133"/>
    </location>
</feature>
<reference evidence="6 7" key="1">
    <citation type="submission" date="2018-01" db="EMBL/GenBank/DDBJ databases">
        <title>Whole genome sequence of Melissococcus plutonius DAT561.</title>
        <authorList>
            <person name="Okumura K."/>
            <person name="Takamatsu D."/>
            <person name="Okura M."/>
        </authorList>
    </citation>
    <scope>NUCLEOTIDE SEQUENCE [LARGE SCALE GENOMIC DNA]</scope>
    <source>
        <strain evidence="6 7">DAT561</strain>
    </source>
</reference>
<feature type="transmembrane region" description="Helical" evidence="5">
    <location>
        <begin position="213"/>
        <end position="238"/>
    </location>
</feature>
<feature type="transmembrane region" description="Helical" evidence="5">
    <location>
        <begin position="446"/>
        <end position="467"/>
    </location>
</feature>
<evidence type="ECO:0000256" key="4">
    <source>
        <dbReference type="ARBA" id="ARBA00023136"/>
    </source>
</evidence>
<dbReference type="PANTHER" id="PTHR43424:SF1">
    <property type="entry name" value="LOCUS PUTATIVE PROTEIN 1-RELATED"/>
    <property type="match status" value="1"/>
</dbReference>
<feature type="transmembrane region" description="Helical" evidence="5">
    <location>
        <begin position="287"/>
        <end position="309"/>
    </location>
</feature>
<dbReference type="AlphaFoldDB" id="A0A2Z5Y341"/>
<evidence type="ECO:0000256" key="3">
    <source>
        <dbReference type="ARBA" id="ARBA00022989"/>
    </source>
</evidence>
<dbReference type="GO" id="GO:0016020">
    <property type="term" value="C:membrane"/>
    <property type="evidence" value="ECO:0007669"/>
    <property type="project" value="UniProtKB-SubCell"/>
</dbReference>
<feature type="transmembrane region" description="Helical" evidence="5">
    <location>
        <begin position="140"/>
        <end position="160"/>
    </location>
</feature>
<dbReference type="RefSeq" id="WP_015695103.1">
    <property type="nucleotide sequence ID" value="NZ_AP018492.1"/>
</dbReference>
<dbReference type="Pfam" id="PF01943">
    <property type="entry name" value="Polysacc_synt"/>
    <property type="match status" value="1"/>
</dbReference>
<evidence type="ECO:0000256" key="1">
    <source>
        <dbReference type="ARBA" id="ARBA00004141"/>
    </source>
</evidence>
<keyword evidence="2 5" id="KW-0812">Transmembrane</keyword>
<evidence type="ECO:0000256" key="5">
    <source>
        <dbReference type="SAM" id="Phobius"/>
    </source>
</evidence>
<feature type="transmembrane region" description="Helical" evidence="5">
    <location>
        <begin position="40"/>
        <end position="59"/>
    </location>
</feature>
<proteinExistence type="predicted"/>
<keyword evidence="4 5" id="KW-0472">Membrane</keyword>
<feature type="transmembrane region" description="Helical" evidence="5">
    <location>
        <begin position="321"/>
        <end position="338"/>
    </location>
</feature>
<evidence type="ECO:0000256" key="2">
    <source>
        <dbReference type="ARBA" id="ARBA00022692"/>
    </source>
</evidence>
<feature type="transmembrane region" description="Helical" evidence="5">
    <location>
        <begin position="384"/>
        <end position="403"/>
    </location>
</feature>
<dbReference type="EMBL" id="AP018492">
    <property type="protein sequence ID" value="BBC61214.1"/>
    <property type="molecule type" value="Genomic_DNA"/>
</dbReference>
<feature type="transmembrane region" description="Helical" evidence="5">
    <location>
        <begin position="166"/>
        <end position="192"/>
    </location>
</feature>
<dbReference type="PANTHER" id="PTHR43424">
    <property type="entry name" value="LOCUS PUTATIVE PROTEIN 1-RELATED"/>
    <property type="match status" value="1"/>
</dbReference>
<dbReference type="Proteomes" id="UP000269226">
    <property type="component" value="Chromosome"/>
</dbReference>
<comment type="subcellular location">
    <subcellularLocation>
        <location evidence="1">Membrane</location>
        <topology evidence="1">Multi-pass membrane protein</topology>
    </subcellularLocation>
</comment>
<gene>
    <name evidence="6" type="ORF">DAT561_1106</name>
</gene>
<feature type="transmembrane region" description="Helical" evidence="5">
    <location>
        <begin position="359"/>
        <end position="378"/>
    </location>
</feature>
<dbReference type="InterPro" id="IPR002797">
    <property type="entry name" value="Polysacc_synth"/>
</dbReference>
<dbReference type="InterPro" id="IPR052556">
    <property type="entry name" value="PolySynth_Transporter"/>
</dbReference>
<feature type="transmembrane region" description="Helical" evidence="5">
    <location>
        <begin position="415"/>
        <end position="440"/>
    </location>
</feature>
<feature type="transmembrane region" description="Helical" evidence="5">
    <location>
        <begin position="12"/>
        <end position="34"/>
    </location>
</feature>
<sequence>MKNLAKNFLSNALYQIFTIIFPLLTMPYIARVLGAEQLGIYNYTYAIAIYFAMFVKLGADHYGNRSIAKVGTDLNKRSEVFWEIFGVQFLNGIFCTLTYLLFIFLFIKNNQKIAYLQVFLIISYSLDINWFFYGVEQFNIVILRNTMVKIFTIICVFLFVKNIGDVWIYTVIINAGSIIGFLVTWIQLKSYIRFNYIFKCMSLKKIFSHLRPTFVLFIPIISASIFTSFTTILLGQITNMKNVGFYDAGSKVLSMPKSVIAALGTVMLPKMAAAYENEKSKKLANEYLDISIVFVSFLSIVFTFGLLSISNEFILLFYGNGYLKSISVLNFLVIYLPFYALGNVIRTQYLIPQSKDRPFVISVLLGAIASVIVNLILIRPLGVVGASLGTVASEVVLALYQIFAARKEIDLKKFIGPLILFFAAGLTMWGLLNVIPLAIHSAMIKIILKIIIGAVIYLAICGFYFIYSKNSTIKLIRHALLKNSTKKISNLGK</sequence>
<accession>A0A2Z5Y341</accession>
<dbReference type="CDD" id="cd13128">
    <property type="entry name" value="MATE_Wzx_like"/>
    <property type="match status" value="1"/>
</dbReference>
<protein>
    <submittedName>
        <fullName evidence="6">Membrane protein</fullName>
    </submittedName>
</protein>
<name>A0A2Z5Y341_9ENTE</name>
<keyword evidence="3 5" id="KW-1133">Transmembrane helix</keyword>
<feature type="transmembrane region" description="Helical" evidence="5">
    <location>
        <begin position="80"/>
        <end position="107"/>
    </location>
</feature>
<evidence type="ECO:0000313" key="7">
    <source>
        <dbReference type="Proteomes" id="UP000269226"/>
    </source>
</evidence>
<organism evidence="6 7">
    <name type="scientific">Melissococcus plutonius</name>
    <dbReference type="NCBI Taxonomy" id="33970"/>
    <lineage>
        <taxon>Bacteria</taxon>
        <taxon>Bacillati</taxon>
        <taxon>Bacillota</taxon>
        <taxon>Bacilli</taxon>
        <taxon>Lactobacillales</taxon>
        <taxon>Enterococcaceae</taxon>
        <taxon>Melissococcus</taxon>
    </lineage>
</organism>
<evidence type="ECO:0000313" key="6">
    <source>
        <dbReference type="EMBL" id="BBC61214.1"/>
    </source>
</evidence>
<dbReference type="GeneID" id="57043652"/>